<dbReference type="PANTHER" id="PTHR32379">
    <property type="entry name" value="GUANIDINOACETATE N-METHYLTRANSFERASE"/>
    <property type="match status" value="1"/>
</dbReference>
<dbReference type="PROSITE" id="PS50297">
    <property type="entry name" value="ANK_REP_REGION"/>
    <property type="match status" value="1"/>
</dbReference>
<feature type="domain" description="RMT2" evidence="11">
    <location>
        <begin position="166"/>
        <end position="415"/>
    </location>
</feature>
<reference evidence="12 13" key="1">
    <citation type="journal article" date="2018" name="New Phytol.">
        <title>Phylogenomics of Endogonaceae and evolution of mycorrhizas within Mucoromycota.</title>
        <authorList>
            <person name="Chang Y."/>
            <person name="Desiro A."/>
            <person name="Na H."/>
            <person name="Sandor L."/>
            <person name="Lipzen A."/>
            <person name="Clum A."/>
            <person name="Barry K."/>
            <person name="Grigoriev I.V."/>
            <person name="Martin F.M."/>
            <person name="Stajich J.E."/>
            <person name="Smith M.E."/>
            <person name="Bonito G."/>
            <person name="Spatafora J.W."/>
        </authorList>
    </citation>
    <scope>NUCLEOTIDE SEQUENCE [LARGE SCALE GENOMIC DNA]</scope>
    <source>
        <strain evidence="12 13">AD002</strain>
    </source>
</reference>
<keyword evidence="4 8" id="KW-0489">Methyltransferase</keyword>
<name>A0A433QSP0_9FUNG</name>
<proteinExistence type="inferred from homology"/>
<keyword evidence="6" id="KW-0949">S-adenosyl-L-methionine</keyword>
<evidence type="ECO:0000256" key="5">
    <source>
        <dbReference type="ARBA" id="ARBA00022679"/>
    </source>
</evidence>
<keyword evidence="7 8" id="KW-0539">Nucleus</keyword>
<feature type="repeat" description="ANK" evidence="9">
    <location>
        <begin position="92"/>
        <end position="124"/>
    </location>
</feature>
<dbReference type="SUPFAM" id="SSF48403">
    <property type="entry name" value="Ankyrin repeat"/>
    <property type="match status" value="1"/>
</dbReference>
<dbReference type="InterPro" id="IPR026480">
    <property type="entry name" value="RMT2_dom"/>
</dbReference>
<keyword evidence="3 8" id="KW-0963">Cytoplasm</keyword>
<evidence type="ECO:0000313" key="12">
    <source>
        <dbReference type="EMBL" id="RUS32804.1"/>
    </source>
</evidence>
<dbReference type="GO" id="GO:0005634">
    <property type="term" value="C:nucleus"/>
    <property type="evidence" value="ECO:0007669"/>
    <property type="project" value="UniProtKB-SubCell"/>
</dbReference>
<dbReference type="EC" id="2.1.1.-" evidence="8"/>
<dbReference type="InterPro" id="IPR051038">
    <property type="entry name" value="RMT2/GAMT_Mtase"/>
</dbReference>
<comment type="similarity">
    <text evidence="8">Belongs to the class I-like SAM-binding methyltransferase superfamily. RMT2 methyltransferase family.</text>
</comment>
<evidence type="ECO:0000256" key="7">
    <source>
        <dbReference type="ARBA" id="ARBA00023242"/>
    </source>
</evidence>
<evidence type="ECO:0000256" key="6">
    <source>
        <dbReference type="ARBA" id="ARBA00022691"/>
    </source>
</evidence>
<evidence type="ECO:0000256" key="1">
    <source>
        <dbReference type="ARBA" id="ARBA00002207"/>
    </source>
</evidence>
<evidence type="ECO:0000256" key="3">
    <source>
        <dbReference type="ARBA" id="ARBA00022490"/>
    </source>
</evidence>
<keyword evidence="13" id="KW-1185">Reference proteome</keyword>
<gene>
    <name evidence="12" type="ORF">BC938DRAFT_474185</name>
</gene>
<evidence type="ECO:0000256" key="2">
    <source>
        <dbReference type="ARBA" id="ARBA00011245"/>
    </source>
</evidence>
<comment type="function">
    <text evidence="1 8">S-adenosyl-L-methionine-dependent protein-arginine N-methyltransferase that methylates the delta-nitrogen atom of arginine residues to form N5-methylarginine (type IV) in target proteins. Monomethylates ribosomal protein L12.</text>
</comment>
<dbReference type="AlphaFoldDB" id="A0A433QSP0"/>
<dbReference type="PROSITE" id="PS51559">
    <property type="entry name" value="SAM_RMT2"/>
    <property type="match status" value="1"/>
</dbReference>
<dbReference type="InterPro" id="IPR017408">
    <property type="entry name" value="Arginine_N-MeTrfase_2"/>
</dbReference>
<dbReference type="PIRSF" id="PIRSF038148">
    <property type="entry name" value="Arginine_N-mtfrase-2"/>
    <property type="match status" value="1"/>
</dbReference>
<dbReference type="GO" id="GO:0005737">
    <property type="term" value="C:cytoplasm"/>
    <property type="evidence" value="ECO:0007669"/>
    <property type="project" value="UniProtKB-SubCell"/>
</dbReference>
<dbReference type="Proteomes" id="UP000274822">
    <property type="component" value="Unassembled WGS sequence"/>
</dbReference>
<sequence length="415" mass="47640">MATEERVAKKLRMEKTEIPSLIQQDPLVAEGAEVLVEMVKEEDKEEEEEEERYTEEEKAAGEQLLKAVADGNLDQAKAAVAASADIMYRDELGRTPLHIAAEHGHLEIITWLFSERHPWNVIDYSDITAGELALQNKHDAVYEALLNEGCRAELILRAISAVLGDDDEPSTDYLQQKLHYDDDRLMDANNDAVMMGWEGPLMAEHAKMMCPQSSLSVLNVGFGLGLIDTELQKLKPQAHVIIEAHPDVYAHMLKLGWDKKEGVSILFGKWQETVPWIEHKFDAIFFDTYGEFYDDLRKFHSTIPNMLSPNGIYSWFNGLGATNQFFHDVYCRISELDLRELGLSTEYVEMATPTADERGVWDGVRQRHVPFLFVSRSFILFILNRISSYLYAYTLVYRYWVLDTYRLPICRFLTE</sequence>
<keyword evidence="9" id="KW-0040">ANK repeat</keyword>
<comment type="subunit">
    <text evidence="2 8">Monomer.</text>
</comment>
<dbReference type="Pfam" id="PF13637">
    <property type="entry name" value="Ank_4"/>
    <property type="match status" value="1"/>
</dbReference>
<dbReference type="InterPro" id="IPR002110">
    <property type="entry name" value="Ankyrin_rpt"/>
</dbReference>
<dbReference type="GO" id="GO:0019702">
    <property type="term" value="F:protein arginine N5-methyltransferase activity"/>
    <property type="evidence" value="ECO:0007669"/>
    <property type="project" value="TreeGrafter"/>
</dbReference>
<evidence type="ECO:0000256" key="9">
    <source>
        <dbReference type="PROSITE-ProRule" id="PRU00023"/>
    </source>
</evidence>
<evidence type="ECO:0000256" key="8">
    <source>
        <dbReference type="PIRNR" id="PIRNR038148"/>
    </source>
</evidence>
<dbReference type="GO" id="GO:0032259">
    <property type="term" value="P:methylation"/>
    <property type="evidence" value="ECO:0007669"/>
    <property type="project" value="UniProtKB-KW"/>
</dbReference>
<feature type="compositionally biased region" description="Acidic residues" evidence="10">
    <location>
        <begin position="43"/>
        <end position="54"/>
    </location>
</feature>
<organism evidence="12 13">
    <name type="scientific">Jimgerdemannia flammicorona</name>
    <dbReference type="NCBI Taxonomy" id="994334"/>
    <lineage>
        <taxon>Eukaryota</taxon>
        <taxon>Fungi</taxon>
        <taxon>Fungi incertae sedis</taxon>
        <taxon>Mucoromycota</taxon>
        <taxon>Mucoromycotina</taxon>
        <taxon>Endogonomycetes</taxon>
        <taxon>Endogonales</taxon>
        <taxon>Endogonaceae</taxon>
        <taxon>Jimgerdemannia</taxon>
    </lineage>
</organism>
<keyword evidence="5 8" id="KW-0808">Transferase</keyword>
<protein>
    <recommendedName>
        <fullName evidence="8">Arginine N-methyltransferase 2</fullName>
        <ecNumber evidence="8">2.1.1.-</ecNumber>
    </recommendedName>
</protein>
<dbReference type="SUPFAM" id="SSF53335">
    <property type="entry name" value="S-adenosyl-L-methionine-dependent methyltransferases"/>
    <property type="match status" value="1"/>
</dbReference>
<evidence type="ECO:0000313" key="13">
    <source>
        <dbReference type="Proteomes" id="UP000274822"/>
    </source>
</evidence>
<dbReference type="PRINTS" id="PR01415">
    <property type="entry name" value="ANKYRIN"/>
</dbReference>
<dbReference type="Gene3D" id="1.25.40.20">
    <property type="entry name" value="Ankyrin repeat-containing domain"/>
    <property type="match status" value="1"/>
</dbReference>
<dbReference type="InterPro" id="IPR036770">
    <property type="entry name" value="Ankyrin_rpt-contain_sf"/>
</dbReference>
<feature type="region of interest" description="Disordered" evidence="10">
    <location>
        <begin position="39"/>
        <end position="58"/>
    </location>
</feature>
<evidence type="ECO:0000256" key="10">
    <source>
        <dbReference type="SAM" id="MobiDB-lite"/>
    </source>
</evidence>
<evidence type="ECO:0000259" key="11">
    <source>
        <dbReference type="PROSITE" id="PS51559"/>
    </source>
</evidence>
<accession>A0A433QSP0</accession>
<dbReference type="PROSITE" id="PS50088">
    <property type="entry name" value="ANK_REPEAT"/>
    <property type="match status" value="1"/>
</dbReference>
<dbReference type="PANTHER" id="PTHR32379:SF1">
    <property type="entry name" value="GUANIDINOACETATE N-METHYLTRANSFERASE"/>
    <property type="match status" value="1"/>
</dbReference>
<dbReference type="Gene3D" id="3.40.50.150">
    <property type="entry name" value="Vaccinia Virus protein VP39"/>
    <property type="match status" value="1"/>
</dbReference>
<comment type="subcellular location">
    <subcellularLocation>
        <location evidence="8">Cytoplasm</location>
    </subcellularLocation>
    <subcellularLocation>
        <location evidence="8">Nucleus</location>
    </subcellularLocation>
</comment>
<dbReference type="InterPro" id="IPR029063">
    <property type="entry name" value="SAM-dependent_MTases_sf"/>
</dbReference>
<comment type="caution">
    <text evidence="12">The sequence shown here is derived from an EMBL/GenBank/DDBJ whole genome shotgun (WGS) entry which is preliminary data.</text>
</comment>
<dbReference type="EMBL" id="RBNJ01001748">
    <property type="protein sequence ID" value="RUS32804.1"/>
    <property type="molecule type" value="Genomic_DNA"/>
</dbReference>
<evidence type="ECO:0000256" key="4">
    <source>
        <dbReference type="ARBA" id="ARBA00022603"/>
    </source>
</evidence>